<dbReference type="OrthoDB" id="122346at2"/>
<sequence>MIVVCNSGSLIALGKLNLLILLKKLYGTIYIPESVYHEVVTSGIRRGKLDSLNIKLFVERYGDVIDVKKVHQPENIELGKGESDAIGFALEINGDFVLIDEELARTEARRVGVKVKGTLGILLEAYRKDILLLEDLEYTIEQIKVRKDIWVSRKLCDDVLEKIRDMSR</sequence>
<dbReference type="PANTHER" id="PTHR39550:SF1">
    <property type="entry name" value="SLL0658 PROTEIN"/>
    <property type="match status" value="1"/>
</dbReference>
<evidence type="ECO:0000313" key="1">
    <source>
        <dbReference type="EMBL" id="GAX62958.1"/>
    </source>
</evidence>
<dbReference type="RefSeq" id="WP_096896349.1">
    <property type="nucleotide sequence ID" value="NZ_BAOS01000045.1"/>
</dbReference>
<evidence type="ECO:0000313" key="2">
    <source>
        <dbReference type="Proteomes" id="UP000218542"/>
    </source>
</evidence>
<keyword evidence="2" id="KW-1185">Reference proteome</keyword>
<accession>A0A286U479</accession>
<dbReference type="InterPro" id="IPR021799">
    <property type="entry name" value="PIN-like_prokaryotic"/>
</dbReference>
<organism evidence="1 2">
    <name type="scientific">Candidatus Scalindua japonica</name>
    <dbReference type="NCBI Taxonomy" id="1284222"/>
    <lineage>
        <taxon>Bacteria</taxon>
        <taxon>Pseudomonadati</taxon>
        <taxon>Planctomycetota</taxon>
        <taxon>Candidatus Brocadiia</taxon>
        <taxon>Candidatus Brocadiales</taxon>
        <taxon>Candidatus Scalinduaceae</taxon>
        <taxon>Candidatus Scalindua</taxon>
    </lineage>
</organism>
<comment type="caution">
    <text evidence="1">The sequence shown here is derived from an EMBL/GenBank/DDBJ whole genome shotgun (WGS) entry which is preliminary data.</text>
</comment>
<dbReference type="Proteomes" id="UP000218542">
    <property type="component" value="Unassembled WGS sequence"/>
</dbReference>
<dbReference type="AlphaFoldDB" id="A0A286U479"/>
<dbReference type="EMBL" id="BAOS01000045">
    <property type="protein sequence ID" value="GAX62958.1"/>
    <property type="molecule type" value="Genomic_DNA"/>
</dbReference>
<name>A0A286U479_9BACT</name>
<gene>
    <name evidence="1" type="ORF">SCALIN_C45_0116</name>
</gene>
<dbReference type="PANTHER" id="PTHR39550">
    <property type="entry name" value="SLL0658 PROTEIN"/>
    <property type="match status" value="1"/>
</dbReference>
<reference evidence="2" key="1">
    <citation type="journal article" date="2017" name="Environ. Microbiol. Rep.">
        <title>Genetic Diversity of Marine Anaerobic Ammonium-Oxidizing Bacteria as Revealed by Genomic and Proteomic Analyses of 'Candidatus Scalindua japonica'.</title>
        <authorList>
            <person name="Oshiki M."/>
            <person name="Mizuto K."/>
            <person name="Kimura Z."/>
            <person name="Kindaichi T."/>
            <person name="Satoh H."/>
            <person name="Okabe S."/>
        </authorList>
    </citation>
    <scope>NUCLEOTIDE SEQUENCE [LARGE SCALE GENOMIC DNA]</scope>
    <source>
        <strain evidence="2">husup-a2</strain>
    </source>
</reference>
<dbReference type="Pfam" id="PF11848">
    <property type="entry name" value="DUF3368"/>
    <property type="match status" value="1"/>
</dbReference>
<protein>
    <submittedName>
        <fullName evidence="1">Nucleic acid-binding protein</fullName>
    </submittedName>
</protein>
<proteinExistence type="predicted"/>